<dbReference type="RefSeq" id="WP_205114311.1">
    <property type="nucleotide sequence ID" value="NZ_JAFBCM010000001.1"/>
</dbReference>
<reference evidence="12" key="1">
    <citation type="journal article" date="2019" name="Int. J. Syst. Evol. Microbiol.">
        <title>The Global Catalogue of Microorganisms (GCM) 10K type strain sequencing project: providing services to taxonomists for standard genome sequencing and annotation.</title>
        <authorList>
            <consortium name="The Broad Institute Genomics Platform"/>
            <consortium name="The Broad Institute Genome Sequencing Center for Infectious Disease"/>
            <person name="Wu L."/>
            <person name="Ma J."/>
        </authorList>
    </citation>
    <scope>NUCLEOTIDE SEQUENCE [LARGE SCALE GENOMIC DNA]</scope>
    <source>
        <strain evidence="12">CGMCC 4.7241</strain>
    </source>
</reference>
<dbReference type="NCBIfam" id="TIGR03544">
    <property type="entry name" value="DivI1A_domain"/>
    <property type="match status" value="1"/>
</dbReference>
<accession>A0ABV7YAC0</accession>
<proteinExistence type="inferred from homology"/>
<dbReference type="Gene3D" id="6.10.250.660">
    <property type="match status" value="1"/>
</dbReference>
<comment type="subcellular location">
    <subcellularLocation>
        <location evidence="1">Cytoplasm</location>
    </subcellularLocation>
</comment>
<comment type="similarity">
    <text evidence="2">Belongs to the DivIVA family.</text>
</comment>
<evidence type="ECO:0000256" key="9">
    <source>
        <dbReference type="SAM" id="Coils"/>
    </source>
</evidence>
<dbReference type="PANTHER" id="PTHR35794:SF2">
    <property type="entry name" value="CELL DIVISION PROTEIN DIVIVA"/>
    <property type="match status" value="1"/>
</dbReference>
<evidence type="ECO:0000256" key="6">
    <source>
        <dbReference type="ARBA" id="ARBA00023054"/>
    </source>
</evidence>
<keyword evidence="12" id="KW-1185">Reference proteome</keyword>
<dbReference type="InterPro" id="IPR019933">
    <property type="entry name" value="DivIVA_domain"/>
</dbReference>
<dbReference type="PANTHER" id="PTHR35794">
    <property type="entry name" value="CELL DIVISION PROTEIN DIVIVA"/>
    <property type="match status" value="1"/>
</dbReference>
<feature type="coiled-coil region" evidence="9">
    <location>
        <begin position="40"/>
        <end position="67"/>
    </location>
</feature>
<feature type="region of interest" description="Disordered" evidence="10">
    <location>
        <begin position="1"/>
        <end position="26"/>
    </location>
</feature>
<evidence type="ECO:0000256" key="7">
    <source>
        <dbReference type="ARBA" id="ARBA00023306"/>
    </source>
</evidence>
<evidence type="ECO:0000313" key="12">
    <source>
        <dbReference type="Proteomes" id="UP001595699"/>
    </source>
</evidence>
<dbReference type="Proteomes" id="UP001595699">
    <property type="component" value="Unassembled WGS sequence"/>
</dbReference>
<dbReference type="Pfam" id="PF05103">
    <property type="entry name" value="DivIVA"/>
    <property type="match status" value="1"/>
</dbReference>
<evidence type="ECO:0000256" key="1">
    <source>
        <dbReference type="ARBA" id="ARBA00004496"/>
    </source>
</evidence>
<evidence type="ECO:0000313" key="11">
    <source>
        <dbReference type="EMBL" id="MFC3761688.1"/>
    </source>
</evidence>
<gene>
    <name evidence="11" type="ORF">ACFOUW_12655</name>
</gene>
<keyword evidence="6 9" id="KW-0175">Coiled coil</keyword>
<protein>
    <recommendedName>
        <fullName evidence="3">Cell wall synthesis protein Wag31</fullName>
    </recommendedName>
    <alternativeName>
        <fullName evidence="8">Antigen 84</fullName>
    </alternativeName>
</protein>
<comment type="caution">
    <text evidence="11">The sequence shown here is derived from an EMBL/GenBank/DDBJ whole genome shotgun (WGS) entry which is preliminary data.</text>
</comment>
<organism evidence="11 12">
    <name type="scientific">Tenggerimyces flavus</name>
    <dbReference type="NCBI Taxonomy" id="1708749"/>
    <lineage>
        <taxon>Bacteria</taxon>
        <taxon>Bacillati</taxon>
        <taxon>Actinomycetota</taxon>
        <taxon>Actinomycetes</taxon>
        <taxon>Propionibacteriales</taxon>
        <taxon>Nocardioidaceae</taxon>
        <taxon>Tenggerimyces</taxon>
    </lineage>
</organism>
<evidence type="ECO:0000256" key="3">
    <source>
        <dbReference type="ARBA" id="ARBA00018787"/>
    </source>
</evidence>
<keyword evidence="5" id="KW-0132">Cell division</keyword>
<feature type="compositionally biased region" description="Basic residues" evidence="10">
    <location>
        <begin position="7"/>
        <end position="17"/>
    </location>
</feature>
<sequence length="205" mass="22933">MTELARKPHPAQRHSPRAVRDADFPRRLRGLDENEVRAFLETVAGQIEAANDERAKLRAEIERLKRTATPAKQAKGSPPPEINAHAVALFSQAQQVADRLVAEAVQHARDLMANARAQQREILERAHQAASNATGDDQNPAAATHEIEYVRTFARVAQVQLRSVLDALTEEVDKLGQIPHLEEPTGKVLPWDLHTRQEQQVSRPR</sequence>
<keyword evidence="4" id="KW-0963">Cytoplasm</keyword>
<dbReference type="InterPro" id="IPR007793">
    <property type="entry name" value="DivIVA_fam"/>
</dbReference>
<evidence type="ECO:0000256" key="8">
    <source>
        <dbReference type="ARBA" id="ARBA00031737"/>
    </source>
</evidence>
<evidence type="ECO:0000256" key="10">
    <source>
        <dbReference type="SAM" id="MobiDB-lite"/>
    </source>
</evidence>
<evidence type="ECO:0000256" key="2">
    <source>
        <dbReference type="ARBA" id="ARBA00009008"/>
    </source>
</evidence>
<dbReference type="EMBL" id="JBHRZH010000009">
    <property type="protein sequence ID" value="MFC3761688.1"/>
    <property type="molecule type" value="Genomic_DNA"/>
</dbReference>
<keyword evidence="7" id="KW-0131">Cell cycle</keyword>
<name>A0ABV7YAC0_9ACTN</name>
<evidence type="ECO:0000256" key="4">
    <source>
        <dbReference type="ARBA" id="ARBA00022490"/>
    </source>
</evidence>
<evidence type="ECO:0000256" key="5">
    <source>
        <dbReference type="ARBA" id="ARBA00022618"/>
    </source>
</evidence>